<comment type="caution">
    <text evidence="2">The sequence shown here is derived from an EMBL/GenBank/DDBJ whole genome shotgun (WGS) entry which is preliminary data.</text>
</comment>
<name>X1CA53_9ZZZZ</name>
<evidence type="ECO:0000313" key="2">
    <source>
        <dbReference type="EMBL" id="GAG90127.1"/>
    </source>
</evidence>
<gene>
    <name evidence="2" type="ORF">S01H4_49964</name>
</gene>
<organism evidence="2">
    <name type="scientific">marine sediment metagenome</name>
    <dbReference type="NCBI Taxonomy" id="412755"/>
    <lineage>
        <taxon>unclassified sequences</taxon>
        <taxon>metagenomes</taxon>
        <taxon>ecological metagenomes</taxon>
    </lineage>
</organism>
<sequence length="146" mass="16651">MSEREYMADTYQGINIWYNEAIKKPGTDEYGAYSFHWGSTRYDHGTLPSAQAHIDSLMRGKEEEDTETETEIDEETTEEIPVEPEEPEFVFTVGGVTSFWYSGILEWFGLLTKAVVDYFAPLLLPIGRIPAYLKDIPKNIVEGSIE</sequence>
<feature type="compositionally biased region" description="Acidic residues" evidence="1">
    <location>
        <begin position="63"/>
        <end position="81"/>
    </location>
</feature>
<reference evidence="2" key="1">
    <citation type="journal article" date="2014" name="Front. Microbiol.">
        <title>High frequency of phylogenetically diverse reductive dehalogenase-homologous genes in deep subseafloor sedimentary metagenomes.</title>
        <authorList>
            <person name="Kawai M."/>
            <person name="Futagami T."/>
            <person name="Toyoda A."/>
            <person name="Takaki Y."/>
            <person name="Nishi S."/>
            <person name="Hori S."/>
            <person name="Arai W."/>
            <person name="Tsubouchi T."/>
            <person name="Morono Y."/>
            <person name="Uchiyama I."/>
            <person name="Ito T."/>
            <person name="Fujiyama A."/>
            <person name="Inagaki F."/>
            <person name="Takami H."/>
        </authorList>
    </citation>
    <scope>NUCLEOTIDE SEQUENCE</scope>
    <source>
        <strain evidence="2">Expedition CK06-06</strain>
    </source>
</reference>
<dbReference type="EMBL" id="BART01028314">
    <property type="protein sequence ID" value="GAG90127.1"/>
    <property type="molecule type" value="Genomic_DNA"/>
</dbReference>
<protein>
    <submittedName>
        <fullName evidence="2">Uncharacterized protein</fullName>
    </submittedName>
</protein>
<evidence type="ECO:0000256" key="1">
    <source>
        <dbReference type="SAM" id="MobiDB-lite"/>
    </source>
</evidence>
<feature type="region of interest" description="Disordered" evidence="1">
    <location>
        <begin position="58"/>
        <end position="81"/>
    </location>
</feature>
<feature type="non-terminal residue" evidence="2">
    <location>
        <position position="146"/>
    </location>
</feature>
<accession>X1CA53</accession>
<proteinExistence type="predicted"/>
<dbReference type="AlphaFoldDB" id="X1CA53"/>